<dbReference type="AlphaFoldDB" id="A0A6G1H270"/>
<evidence type="ECO:0008006" key="3">
    <source>
        <dbReference type="Google" id="ProtNLM"/>
    </source>
</evidence>
<organism evidence="1 2">
    <name type="scientific">Aulographum hederae CBS 113979</name>
    <dbReference type="NCBI Taxonomy" id="1176131"/>
    <lineage>
        <taxon>Eukaryota</taxon>
        <taxon>Fungi</taxon>
        <taxon>Dikarya</taxon>
        <taxon>Ascomycota</taxon>
        <taxon>Pezizomycotina</taxon>
        <taxon>Dothideomycetes</taxon>
        <taxon>Pleosporomycetidae</taxon>
        <taxon>Aulographales</taxon>
        <taxon>Aulographaceae</taxon>
    </lineage>
</organism>
<evidence type="ECO:0000313" key="1">
    <source>
        <dbReference type="EMBL" id="KAF1987110.1"/>
    </source>
</evidence>
<dbReference type="EMBL" id="ML977154">
    <property type="protein sequence ID" value="KAF1987110.1"/>
    <property type="molecule type" value="Genomic_DNA"/>
</dbReference>
<protein>
    <recommendedName>
        <fullName evidence="3">F-box domain-containing protein</fullName>
    </recommendedName>
</protein>
<name>A0A6G1H270_9PEZI</name>
<dbReference type="Proteomes" id="UP000800041">
    <property type="component" value="Unassembled WGS sequence"/>
</dbReference>
<keyword evidence="2" id="KW-1185">Reference proteome</keyword>
<proteinExistence type="predicted"/>
<dbReference type="OrthoDB" id="5345494at2759"/>
<accession>A0A6G1H270</accession>
<evidence type="ECO:0000313" key="2">
    <source>
        <dbReference type="Proteomes" id="UP000800041"/>
    </source>
</evidence>
<gene>
    <name evidence="1" type="ORF">K402DRAFT_393275</name>
</gene>
<sequence length="433" mass="47109">MATTLLDLLCNSLVLRQTTPYLDVCSLLALSATSKSFHYLINNSPDSFRRLDLTTVKAASIDSSSIDKGGVRWRSQRMDEALTEDEFYSGPLLGIFNKLARKNVLACVSTLVLDGLTVTADMVNEIITKDSYNVRILSIREAKHLNERKLRQSLMYAVRPSRPAGTPRLKGLYVFGAKEQTPADSNPIRQRSPGRVPTPEGGVMYVQGAQIGAEWNHKSQESLNNTLANTEDKWYQSSGRMVRKTPGPEWAETLQACAGIIAFDAVLCRGPRHNVPVANARGEVDAGDYLPPTIATVALGQAGCMKCGSCPEGPAVFGHSPSSHLPLLAPPPLHSSTVQAAQKPHTFDGSAPLFMARCDDCLRGRWCERCNKFWDESCYAANARPHPPQDTAGQTNSPEHVHQEEAKVHMGLCIASCLVGEMMSGAGSNGMWG</sequence>
<reference evidence="1" key="1">
    <citation type="journal article" date="2020" name="Stud. Mycol.">
        <title>101 Dothideomycetes genomes: a test case for predicting lifestyles and emergence of pathogens.</title>
        <authorList>
            <person name="Haridas S."/>
            <person name="Albert R."/>
            <person name="Binder M."/>
            <person name="Bloem J."/>
            <person name="Labutti K."/>
            <person name="Salamov A."/>
            <person name="Andreopoulos B."/>
            <person name="Baker S."/>
            <person name="Barry K."/>
            <person name="Bills G."/>
            <person name="Bluhm B."/>
            <person name="Cannon C."/>
            <person name="Castanera R."/>
            <person name="Culley D."/>
            <person name="Daum C."/>
            <person name="Ezra D."/>
            <person name="Gonzalez J."/>
            <person name="Henrissat B."/>
            <person name="Kuo A."/>
            <person name="Liang C."/>
            <person name="Lipzen A."/>
            <person name="Lutzoni F."/>
            <person name="Magnuson J."/>
            <person name="Mondo S."/>
            <person name="Nolan M."/>
            <person name="Ohm R."/>
            <person name="Pangilinan J."/>
            <person name="Park H.-J."/>
            <person name="Ramirez L."/>
            <person name="Alfaro M."/>
            <person name="Sun H."/>
            <person name="Tritt A."/>
            <person name="Yoshinaga Y."/>
            <person name="Zwiers L.-H."/>
            <person name="Turgeon B."/>
            <person name="Goodwin S."/>
            <person name="Spatafora J."/>
            <person name="Crous P."/>
            <person name="Grigoriev I."/>
        </authorList>
    </citation>
    <scope>NUCLEOTIDE SEQUENCE</scope>
    <source>
        <strain evidence="1">CBS 113979</strain>
    </source>
</reference>